<feature type="transmembrane region" description="Helical" evidence="1">
    <location>
        <begin position="87"/>
        <end position="109"/>
    </location>
</feature>
<reference evidence="2" key="1">
    <citation type="journal article" date="2012" name="PLoS ONE">
        <title>Gene sets for utilization of primary and secondary nutrition supplies in the distal gut of endangered iberian lynx.</title>
        <authorList>
            <person name="Alcaide M."/>
            <person name="Messina E."/>
            <person name="Richter M."/>
            <person name="Bargiela R."/>
            <person name="Peplies J."/>
            <person name="Huws S.A."/>
            <person name="Newbold C.J."/>
            <person name="Golyshin P.N."/>
            <person name="Simon M.A."/>
            <person name="Lopez G."/>
            <person name="Yakimov M.M."/>
            <person name="Ferrer M."/>
        </authorList>
    </citation>
    <scope>NUCLEOTIDE SEQUENCE</scope>
</reference>
<keyword evidence="1" id="KW-0472">Membrane</keyword>
<feature type="transmembrane region" description="Helical" evidence="1">
    <location>
        <begin position="20"/>
        <end position="49"/>
    </location>
</feature>
<protein>
    <submittedName>
        <fullName evidence="2">Membrane protein</fullName>
    </submittedName>
</protein>
<keyword evidence="1" id="KW-0812">Transmembrane</keyword>
<proteinExistence type="predicted"/>
<gene>
    <name evidence="2" type="ORF">EVA_14951</name>
</gene>
<accession>J9FR20</accession>
<organism evidence="2">
    <name type="scientific">gut metagenome</name>
    <dbReference type="NCBI Taxonomy" id="749906"/>
    <lineage>
        <taxon>unclassified sequences</taxon>
        <taxon>metagenomes</taxon>
        <taxon>organismal metagenomes</taxon>
    </lineage>
</organism>
<dbReference type="EMBL" id="AMCI01005022">
    <property type="protein sequence ID" value="EJW96943.1"/>
    <property type="molecule type" value="Genomic_DNA"/>
</dbReference>
<keyword evidence="1" id="KW-1133">Transmembrane helix</keyword>
<dbReference type="AlphaFoldDB" id="J9FR20"/>
<evidence type="ECO:0000256" key="1">
    <source>
        <dbReference type="SAM" id="Phobius"/>
    </source>
</evidence>
<evidence type="ECO:0000313" key="2">
    <source>
        <dbReference type="EMBL" id="EJW96943.1"/>
    </source>
</evidence>
<sequence length="183" mass="21390">MHFQIFNSQGIKISFGSFPLFYRTSVSIILSCRLFLAVIGIPVFSVLVFEASDFVGSRLFKRFFHHFYFLDFREFIDLFVDIVKDCLLAGFQIFKELVLALLIPVYYIIIKLDQCHQPSVPFKYNRLVDIIHIVDDLLNLLRIDIFSRRTQDHITQPSFYVITAFLVNNCKVIGPEPSVFSEY</sequence>
<comment type="caution">
    <text evidence="2">The sequence shown here is derived from an EMBL/GenBank/DDBJ whole genome shotgun (WGS) entry which is preliminary data.</text>
</comment>
<name>J9FR20_9ZZZZ</name>